<dbReference type="InterPro" id="IPR027417">
    <property type="entry name" value="P-loop_NTPase"/>
</dbReference>
<dbReference type="Gene3D" id="3.40.50.300">
    <property type="entry name" value="P-loop containing nucleotide triphosphate hydrolases"/>
    <property type="match status" value="1"/>
</dbReference>
<organism evidence="1 2">
    <name type="scientific">Monosiga brevicollis</name>
    <name type="common">Choanoflagellate</name>
    <dbReference type="NCBI Taxonomy" id="81824"/>
    <lineage>
        <taxon>Eukaryota</taxon>
        <taxon>Choanoflagellata</taxon>
        <taxon>Craspedida</taxon>
        <taxon>Salpingoecidae</taxon>
        <taxon>Monosiga</taxon>
    </lineage>
</organism>
<dbReference type="RefSeq" id="XP_001745519.1">
    <property type="nucleotide sequence ID" value="XM_001745467.1"/>
</dbReference>
<dbReference type="GO" id="GO:0019005">
    <property type="term" value="C:SCF ubiquitin ligase complex"/>
    <property type="evidence" value="ECO:0000318"/>
    <property type="project" value="GO_Central"/>
</dbReference>
<evidence type="ECO:0000313" key="1">
    <source>
        <dbReference type="EMBL" id="EDQ89490.1"/>
    </source>
</evidence>
<name>A9UYM6_MONBE</name>
<keyword evidence="2" id="KW-1185">Reference proteome</keyword>
<dbReference type="AlphaFoldDB" id="A9UYM6"/>
<protein>
    <submittedName>
        <fullName evidence="1">Uncharacterized protein</fullName>
    </submittedName>
</protein>
<dbReference type="InParanoid" id="A9UYM6"/>
<reference evidence="1 2" key="1">
    <citation type="journal article" date="2008" name="Nature">
        <title>The genome of the choanoflagellate Monosiga brevicollis and the origin of metazoans.</title>
        <authorList>
            <consortium name="JGI Sequencing"/>
            <person name="King N."/>
            <person name="Westbrook M.J."/>
            <person name="Young S.L."/>
            <person name="Kuo A."/>
            <person name="Abedin M."/>
            <person name="Chapman J."/>
            <person name="Fairclough S."/>
            <person name="Hellsten U."/>
            <person name="Isogai Y."/>
            <person name="Letunic I."/>
            <person name="Marr M."/>
            <person name="Pincus D."/>
            <person name="Putnam N."/>
            <person name="Rokas A."/>
            <person name="Wright K.J."/>
            <person name="Zuzow R."/>
            <person name="Dirks W."/>
            <person name="Good M."/>
            <person name="Goodstein D."/>
            <person name="Lemons D."/>
            <person name="Li W."/>
            <person name="Lyons J.B."/>
            <person name="Morris A."/>
            <person name="Nichols S."/>
            <person name="Richter D.J."/>
            <person name="Salamov A."/>
            <person name="Bork P."/>
            <person name="Lim W.A."/>
            <person name="Manning G."/>
            <person name="Miller W.T."/>
            <person name="McGinnis W."/>
            <person name="Shapiro H."/>
            <person name="Tjian R."/>
            <person name="Grigoriev I.V."/>
            <person name="Rokhsar D."/>
        </authorList>
    </citation>
    <scope>NUCLEOTIDE SEQUENCE [LARGE SCALE GENOMIC DNA]</scope>
    <source>
        <strain evidence="2">MX1 / ATCC 50154</strain>
    </source>
</reference>
<dbReference type="GO" id="GO:0000209">
    <property type="term" value="P:protein polyubiquitination"/>
    <property type="evidence" value="ECO:0000318"/>
    <property type="project" value="GO_Central"/>
</dbReference>
<dbReference type="STRING" id="81824.A9UYM6"/>
<sequence>MPFGGIACDGKCPPGNLSKQAATLVINNGPSESKKREHCPSDLLLIIKPWIGVGARLLFIHPCPPVHTVVDKRRPNPWCSHRFLLAYVNHENRYMAFSPCGPRLQAPRVTSPSSTMSRFSFAAAGRRLRIAICGPGLEIPKLDVVSNIMYTGPFRIKGMVSGHQGIGGGVELQHENGRCIELITLYQRPQHERNNPQQAGQARLTHSGLSPAARELLSTIDAFVFAVNASHMLKADASRDNLLFIHQTPAQLTAFEEYSAILGHSNAPVLVLSCQHPGTTTCATPSTGVVDTVEALRLTGESRPWRIEHLPICGARVALRRGFDWLVQAQPS</sequence>
<dbReference type="Proteomes" id="UP000001357">
    <property type="component" value="Unassembled WGS sequence"/>
</dbReference>
<gene>
    <name evidence="1" type="ORF">MONBRDRAFT_7969</name>
</gene>
<evidence type="ECO:0000313" key="2">
    <source>
        <dbReference type="Proteomes" id="UP000001357"/>
    </source>
</evidence>
<accession>A9UYM6</accession>
<dbReference type="GeneID" id="5890723"/>
<dbReference type="KEGG" id="mbr:MONBRDRAFT_7969"/>
<dbReference type="GO" id="GO:0031146">
    <property type="term" value="P:SCF-dependent proteasomal ubiquitin-dependent protein catabolic process"/>
    <property type="evidence" value="ECO:0000318"/>
    <property type="project" value="GO_Central"/>
</dbReference>
<proteinExistence type="predicted"/>
<dbReference type="EMBL" id="CH991550">
    <property type="protein sequence ID" value="EDQ89490.1"/>
    <property type="molecule type" value="Genomic_DNA"/>
</dbReference>